<gene>
    <name evidence="15" type="ORF">IPOD504_LOCUS4966</name>
</gene>
<keyword evidence="7 13" id="KW-1133">Transmembrane helix</keyword>
<evidence type="ECO:0000256" key="7">
    <source>
        <dbReference type="ARBA" id="ARBA00022989"/>
    </source>
</evidence>
<dbReference type="InterPro" id="IPR003675">
    <property type="entry name" value="Rce1/LyrA-like_dom"/>
</dbReference>
<dbReference type="PANTHER" id="PTHR13046:SF0">
    <property type="entry name" value="CAAX PRENYL PROTEASE 2"/>
    <property type="match status" value="1"/>
</dbReference>
<keyword evidence="16" id="KW-1185">Reference proteome</keyword>
<evidence type="ECO:0000256" key="5">
    <source>
        <dbReference type="ARBA" id="ARBA00022801"/>
    </source>
</evidence>
<accession>A0ABN8I2U9</accession>
<sequence length="287" mass="33365">MSLKTILDYRACVFSVFASVFLTFAYVASLYVWRTNLSRDHPSTIKRRFFSVSCIMLLAPFVTRFFLKEEVLNKADVYDQLGLRLPGFIAAMVTPLALTSILFLGPLTMQVISGTWKIYLEPIYWVASWQDLTWVRNHVMAPLSEEWVFRACMMPLLLQCFDPYTAVFVGPFLFGIAHYHHIFEQMKAGFDLKTALMISTFQFMYTTLFGAYSAYLFLRTGHFVAPLAAHMFCNHMGFPNFGEIFYYPLLQRLLIISNFVLGFTMWCYLLTPLTAPQYYDNKLHWLT</sequence>
<dbReference type="PANTHER" id="PTHR13046">
    <property type="entry name" value="PROTEASE U48 CAAX PRENYL PROTEASE RCE1"/>
    <property type="match status" value="1"/>
</dbReference>
<comment type="similarity">
    <text evidence="2">Belongs to the peptidase U48 family.</text>
</comment>
<evidence type="ECO:0000259" key="14">
    <source>
        <dbReference type="Pfam" id="PF02517"/>
    </source>
</evidence>
<evidence type="ECO:0000256" key="4">
    <source>
        <dbReference type="ARBA" id="ARBA00022692"/>
    </source>
</evidence>
<reference evidence="15" key="1">
    <citation type="submission" date="2022-03" db="EMBL/GenBank/DDBJ databases">
        <authorList>
            <person name="Martin H S."/>
        </authorList>
    </citation>
    <scope>NUCLEOTIDE SEQUENCE</scope>
</reference>
<comment type="catalytic activity">
    <reaction evidence="10">
        <text>Hydrolyzes the peptide bond -P2-(S-farnesyl or geranylgeranyl)C-P1'-P2'-P3'-COOH where P1' and P2' are amino acids with aliphatic sidechains and P3' is any C-terminal residue.</text>
        <dbReference type="EC" id="3.4.26.1"/>
    </reaction>
</comment>
<comment type="subcellular location">
    <subcellularLocation>
        <location evidence="1">Endoplasmic reticulum membrane</location>
        <topology evidence="1">Multi-pass membrane protein</topology>
    </subcellularLocation>
</comment>
<feature type="transmembrane region" description="Helical" evidence="13">
    <location>
        <begin position="49"/>
        <end position="67"/>
    </location>
</feature>
<evidence type="ECO:0000256" key="10">
    <source>
        <dbReference type="ARBA" id="ARBA00047280"/>
    </source>
</evidence>
<protein>
    <recommendedName>
        <fullName evidence="12">CAAX prenyl protease 2</fullName>
        <ecNumber evidence="11">3.4.26.1</ecNumber>
    </recommendedName>
    <alternativeName>
        <fullName evidence="9">Farnesylated proteins-converting enzyme 2</fullName>
    </alternativeName>
</protein>
<proteinExistence type="inferred from homology"/>
<organism evidence="15 16">
    <name type="scientific">Iphiclides podalirius</name>
    <name type="common">scarce swallowtail</name>
    <dbReference type="NCBI Taxonomy" id="110791"/>
    <lineage>
        <taxon>Eukaryota</taxon>
        <taxon>Metazoa</taxon>
        <taxon>Ecdysozoa</taxon>
        <taxon>Arthropoda</taxon>
        <taxon>Hexapoda</taxon>
        <taxon>Insecta</taxon>
        <taxon>Pterygota</taxon>
        <taxon>Neoptera</taxon>
        <taxon>Endopterygota</taxon>
        <taxon>Lepidoptera</taxon>
        <taxon>Glossata</taxon>
        <taxon>Ditrysia</taxon>
        <taxon>Papilionoidea</taxon>
        <taxon>Papilionidae</taxon>
        <taxon>Papilioninae</taxon>
        <taxon>Iphiclides</taxon>
    </lineage>
</organism>
<feature type="transmembrane region" description="Helical" evidence="13">
    <location>
        <begin position="12"/>
        <end position="33"/>
    </location>
</feature>
<evidence type="ECO:0000313" key="15">
    <source>
        <dbReference type="EMBL" id="CAH2045173.1"/>
    </source>
</evidence>
<evidence type="ECO:0000313" key="16">
    <source>
        <dbReference type="Proteomes" id="UP000837857"/>
    </source>
</evidence>
<feature type="transmembrane region" description="Helical" evidence="13">
    <location>
        <begin position="195"/>
        <end position="217"/>
    </location>
</feature>
<dbReference type="EMBL" id="OW152828">
    <property type="protein sequence ID" value="CAH2045173.1"/>
    <property type="molecule type" value="Genomic_DNA"/>
</dbReference>
<name>A0ABN8I2U9_9NEOP</name>
<evidence type="ECO:0000256" key="12">
    <source>
        <dbReference type="ARBA" id="ARBA00049763"/>
    </source>
</evidence>
<dbReference type="Pfam" id="PF02517">
    <property type="entry name" value="Rce1-like"/>
    <property type="match status" value="1"/>
</dbReference>
<keyword evidence="6" id="KW-0256">Endoplasmic reticulum</keyword>
<feature type="domain" description="CAAX prenyl protease 2/Lysostaphin resistance protein A-like" evidence="14">
    <location>
        <begin position="132"/>
        <end position="236"/>
    </location>
</feature>
<evidence type="ECO:0000256" key="11">
    <source>
        <dbReference type="ARBA" id="ARBA00049729"/>
    </source>
</evidence>
<evidence type="ECO:0000256" key="1">
    <source>
        <dbReference type="ARBA" id="ARBA00004477"/>
    </source>
</evidence>
<keyword evidence="3" id="KW-0645">Protease</keyword>
<evidence type="ECO:0000256" key="2">
    <source>
        <dbReference type="ARBA" id="ARBA00006897"/>
    </source>
</evidence>
<evidence type="ECO:0000256" key="3">
    <source>
        <dbReference type="ARBA" id="ARBA00022670"/>
    </source>
</evidence>
<evidence type="ECO:0000256" key="6">
    <source>
        <dbReference type="ARBA" id="ARBA00022824"/>
    </source>
</evidence>
<evidence type="ECO:0000256" key="9">
    <source>
        <dbReference type="ARBA" id="ARBA00032607"/>
    </source>
</evidence>
<keyword evidence="5" id="KW-0378">Hydrolase</keyword>
<dbReference type="InterPro" id="IPR039731">
    <property type="entry name" value="Rce1"/>
</dbReference>
<keyword evidence="4 13" id="KW-0812">Transmembrane</keyword>
<feature type="transmembrane region" description="Helical" evidence="13">
    <location>
        <begin position="253"/>
        <end position="271"/>
    </location>
</feature>
<evidence type="ECO:0000256" key="8">
    <source>
        <dbReference type="ARBA" id="ARBA00023136"/>
    </source>
</evidence>
<keyword evidence="8 13" id="KW-0472">Membrane</keyword>
<dbReference type="EC" id="3.4.26.1" evidence="11"/>
<feature type="transmembrane region" description="Helical" evidence="13">
    <location>
        <begin position="88"/>
        <end position="112"/>
    </location>
</feature>
<feature type="non-terminal residue" evidence="15">
    <location>
        <position position="287"/>
    </location>
</feature>
<feature type="transmembrane region" description="Helical" evidence="13">
    <location>
        <begin position="163"/>
        <end position="183"/>
    </location>
</feature>
<dbReference type="Proteomes" id="UP000837857">
    <property type="component" value="Chromosome 16"/>
</dbReference>
<evidence type="ECO:0000256" key="13">
    <source>
        <dbReference type="SAM" id="Phobius"/>
    </source>
</evidence>